<accession>A0AAE9MHH8</accession>
<dbReference type="Pfam" id="PF00455">
    <property type="entry name" value="DeoRC"/>
    <property type="match status" value="1"/>
</dbReference>
<keyword evidence="6" id="KW-1185">Reference proteome</keyword>
<dbReference type="Pfam" id="PF08220">
    <property type="entry name" value="HTH_DeoR"/>
    <property type="match status" value="1"/>
</dbReference>
<dbReference type="RefSeq" id="WP_252995995.1">
    <property type="nucleotide sequence ID" value="NZ_CP099717.1"/>
</dbReference>
<dbReference type="InterPro" id="IPR050313">
    <property type="entry name" value="Carb_Metab_HTH_regulators"/>
</dbReference>
<dbReference type="InterPro" id="IPR014036">
    <property type="entry name" value="DeoR-like_C"/>
</dbReference>
<reference evidence="5" key="1">
    <citation type="submission" date="2022-06" db="EMBL/GenBank/DDBJ databases">
        <title>Complete Genome of Aeromonas sp. Strain SOD01 Isolated from an Urban Freshwater Stream.</title>
        <authorList>
            <person name="Williams L.E."/>
            <person name="Brysgel T."/>
            <person name="Capestro E.M."/>
            <person name="Foltz G.V."/>
            <person name="Gardner A.E."/>
            <person name="Ingrassia J."/>
            <person name="Peterson E."/>
            <person name="Arruda J."/>
            <person name="Flaherty I."/>
            <person name="Hunt M."/>
            <person name="Pappas G."/>
            <person name="Ramsaran S."/>
            <person name="Rocha M."/>
        </authorList>
    </citation>
    <scope>NUCLEOTIDE SEQUENCE</scope>
    <source>
        <strain evidence="5">SOD01</strain>
    </source>
</reference>
<dbReference type="SMART" id="SM01134">
    <property type="entry name" value="DeoRC"/>
    <property type="match status" value="1"/>
</dbReference>
<dbReference type="GO" id="GO:0003677">
    <property type="term" value="F:DNA binding"/>
    <property type="evidence" value="ECO:0007669"/>
    <property type="project" value="UniProtKB-KW"/>
</dbReference>
<dbReference type="AlphaFoldDB" id="A0AAE9MHH8"/>
<dbReference type="SMART" id="SM00420">
    <property type="entry name" value="HTH_DEOR"/>
    <property type="match status" value="1"/>
</dbReference>
<protein>
    <submittedName>
        <fullName evidence="5">DNA-binding transcriptional regulator YciT</fullName>
    </submittedName>
</protein>
<evidence type="ECO:0000259" key="4">
    <source>
        <dbReference type="PROSITE" id="PS51000"/>
    </source>
</evidence>
<dbReference type="PROSITE" id="PS00894">
    <property type="entry name" value="HTH_DEOR_1"/>
    <property type="match status" value="1"/>
</dbReference>
<evidence type="ECO:0000256" key="1">
    <source>
        <dbReference type="ARBA" id="ARBA00023015"/>
    </source>
</evidence>
<dbReference type="EMBL" id="CP099717">
    <property type="protein sequence ID" value="USV58860.1"/>
    <property type="molecule type" value="Genomic_DNA"/>
</dbReference>
<dbReference type="InterPro" id="IPR018356">
    <property type="entry name" value="Tscrpt_reg_HTH_DeoR_CS"/>
</dbReference>
<dbReference type="NCBIfam" id="NF040887">
    <property type="entry name" value="trans_reg_YciT"/>
    <property type="match status" value="1"/>
</dbReference>
<dbReference type="PANTHER" id="PTHR30363">
    <property type="entry name" value="HTH-TYPE TRANSCRIPTIONAL REGULATOR SRLR-RELATED"/>
    <property type="match status" value="1"/>
</dbReference>
<dbReference type="GO" id="GO:0003700">
    <property type="term" value="F:DNA-binding transcription factor activity"/>
    <property type="evidence" value="ECO:0007669"/>
    <property type="project" value="InterPro"/>
</dbReference>
<proteinExistence type="predicted"/>
<dbReference type="InterPro" id="IPR001034">
    <property type="entry name" value="DeoR_HTH"/>
</dbReference>
<evidence type="ECO:0000256" key="3">
    <source>
        <dbReference type="ARBA" id="ARBA00023163"/>
    </source>
</evidence>
<dbReference type="SUPFAM" id="SSF46785">
    <property type="entry name" value="Winged helix' DNA-binding domain"/>
    <property type="match status" value="1"/>
</dbReference>
<evidence type="ECO:0000313" key="6">
    <source>
        <dbReference type="Proteomes" id="UP001056890"/>
    </source>
</evidence>
<dbReference type="PANTHER" id="PTHR30363:SF59">
    <property type="entry name" value="DEOR FAMILY REGULATORY PROTEIN"/>
    <property type="match status" value="1"/>
</dbReference>
<feature type="domain" description="HTH deoR-type" evidence="4">
    <location>
        <begin position="1"/>
        <end position="56"/>
    </location>
</feature>
<keyword evidence="1" id="KW-0805">Transcription regulation</keyword>
<evidence type="ECO:0000313" key="5">
    <source>
        <dbReference type="EMBL" id="USV58860.1"/>
    </source>
</evidence>
<dbReference type="InterPro" id="IPR036390">
    <property type="entry name" value="WH_DNA-bd_sf"/>
</dbReference>
<dbReference type="PRINTS" id="PR00037">
    <property type="entry name" value="HTHLACR"/>
</dbReference>
<gene>
    <name evidence="5" type="ORF">NHF51_06865</name>
</gene>
<keyword evidence="3" id="KW-0804">Transcription</keyword>
<dbReference type="Proteomes" id="UP001056890">
    <property type="component" value="Chromosome"/>
</dbReference>
<dbReference type="PROSITE" id="PS51000">
    <property type="entry name" value="HTH_DEOR_2"/>
    <property type="match status" value="1"/>
</dbReference>
<dbReference type="Gene3D" id="1.10.10.10">
    <property type="entry name" value="Winged helix-like DNA-binding domain superfamily/Winged helix DNA-binding domain"/>
    <property type="match status" value="1"/>
</dbReference>
<dbReference type="InterPro" id="IPR036388">
    <property type="entry name" value="WH-like_DNA-bd_sf"/>
</dbReference>
<sequence length="248" mass="26886">MNLRRQQILTLVHQARKMSVSELAEQTGVSEVTVRNDLTALEKQGLLKRVHGSAMTLDSDDPDARMNINYLLKERLAERAAQLVDDGETVFIEGGSANALLARHLALNKRVTIITISSFIAHLLKDTQTPVVLLGGLYQQQSESVVGPLTRLCIEQVHFSKAFIGVDGFHPEVGFTGRDMMRADVVNSVLAKGVTNVVITDSSKFGAIHPSQLGRPGQIGVLVTDDALSAPMRDALKARGVTLHFVAA</sequence>
<keyword evidence="2 5" id="KW-0238">DNA-binding</keyword>
<evidence type="ECO:0000256" key="2">
    <source>
        <dbReference type="ARBA" id="ARBA00023125"/>
    </source>
</evidence>
<organism evidence="5 6">
    <name type="scientific">Aeromonas encheleia</name>
    <dbReference type="NCBI Taxonomy" id="73010"/>
    <lineage>
        <taxon>Bacteria</taxon>
        <taxon>Pseudomonadati</taxon>
        <taxon>Pseudomonadota</taxon>
        <taxon>Gammaproteobacteria</taxon>
        <taxon>Aeromonadales</taxon>
        <taxon>Aeromonadaceae</taxon>
        <taxon>Aeromonas</taxon>
    </lineage>
</organism>
<dbReference type="Gene3D" id="3.40.50.1360">
    <property type="match status" value="1"/>
</dbReference>
<dbReference type="InterPro" id="IPR037171">
    <property type="entry name" value="NagB/RpiA_transferase-like"/>
</dbReference>
<name>A0AAE9MHH8_9GAMM</name>
<dbReference type="SUPFAM" id="SSF100950">
    <property type="entry name" value="NagB/RpiA/CoA transferase-like"/>
    <property type="match status" value="1"/>
</dbReference>